<dbReference type="EMBL" id="BMUT01000001">
    <property type="protein sequence ID" value="GGX64674.1"/>
    <property type="molecule type" value="Genomic_DNA"/>
</dbReference>
<evidence type="ECO:0000313" key="1">
    <source>
        <dbReference type="EMBL" id="GGX64674.1"/>
    </source>
</evidence>
<evidence type="ECO:0000313" key="2">
    <source>
        <dbReference type="Proteomes" id="UP000659223"/>
    </source>
</evidence>
<accession>A0ABQ2Y4L9</accession>
<gene>
    <name evidence="1" type="ORF">GCM10010324_07060</name>
</gene>
<comment type="caution">
    <text evidence="1">The sequence shown here is derived from an EMBL/GenBank/DDBJ whole genome shotgun (WGS) entry which is preliminary data.</text>
</comment>
<keyword evidence="2" id="KW-1185">Reference proteome</keyword>
<proteinExistence type="predicted"/>
<protein>
    <submittedName>
        <fullName evidence="1">Uncharacterized protein</fullName>
    </submittedName>
</protein>
<reference evidence="2" key="1">
    <citation type="journal article" date="2019" name="Int. J. Syst. Evol. Microbiol.">
        <title>The Global Catalogue of Microorganisms (GCM) 10K type strain sequencing project: providing services to taxonomists for standard genome sequencing and annotation.</title>
        <authorList>
            <consortium name="The Broad Institute Genomics Platform"/>
            <consortium name="The Broad Institute Genome Sequencing Center for Infectious Disease"/>
            <person name="Wu L."/>
            <person name="Ma J."/>
        </authorList>
    </citation>
    <scope>NUCLEOTIDE SEQUENCE [LARGE SCALE GENOMIC DNA]</scope>
    <source>
        <strain evidence="2">JCM 4586</strain>
    </source>
</reference>
<dbReference type="Proteomes" id="UP000659223">
    <property type="component" value="Unassembled WGS sequence"/>
</dbReference>
<organism evidence="1 2">
    <name type="scientific">Streptomyces hiroshimensis</name>
    <dbReference type="NCBI Taxonomy" id="66424"/>
    <lineage>
        <taxon>Bacteria</taxon>
        <taxon>Bacillati</taxon>
        <taxon>Actinomycetota</taxon>
        <taxon>Actinomycetes</taxon>
        <taxon>Kitasatosporales</taxon>
        <taxon>Streptomycetaceae</taxon>
        <taxon>Streptomyces</taxon>
    </lineage>
</organism>
<sequence>MRLVQSQDFVHSSPIFLAQDRELTGRTIKPCHDHAIDRLHVQSASSGTAPFPDFEIAQASPPGIYAIPTHMAAAETHDHKVARAVGGEPLKGLMSKAIPGDPFVTMERRTPGPRALRQQARLPMLLGHWSVARVRPGVPISCSSLPR</sequence>
<name>A0ABQ2Y4L9_9ACTN</name>